<dbReference type="EMBL" id="BQKC01000001">
    <property type="protein sequence ID" value="GJM55761.1"/>
    <property type="molecule type" value="Genomic_DNA"/>
</dbReference>
<dbReference type="InterPro" id="IPR055346">
    <property type="entry name" value="Fe-S_cluster_assembly_SufBD"/>
</dbReference>
<dbReference type="PANTHER" id="PTHR30508">
    <property type="entry name" value="FES CLUSTER ASSEMBLY PROTEIN SUF"/>
    <property type="match status" value="1"/>
</dbReference>
<evidence type="ECO:0000259" key="2">
    <source>
        <dbReference type="Pfam" id="PF01458"/>
    </source>
</evidence>
<evidence type="ECO:0000313" key="4">
    <source>
        <dbReference type="Proteomes" id="UP001055025"/>
    </source>
</evidence>
<dbReference type="PANTHER" id="PTHR30508:SF1">
    <property type="entry name" value="UPF0051 PROTEIN ABCI8, CHLOROPLASTIC-RELATED"/>
    <property type="match status" value="1"/>
</dbReference>
<dbReference type="InterPro" id="IPR000825">
    <property type="entry name" value="SUF_FeS_clus_asmbl_SufBD_core"/>
</dbReference>
<comment type="caution">
    <text evidence="3">The sequence shown here is derived from an EMBL/GenBank/DDBJ whole genome shotgun (WGS) entry which is preliminary data.</text>
</comment>
<dbReference type="InterPro" id="IPR037284">
    <property type="entry name" value="SUF_FeS_clus_asmbl_SufBD_sf"/>
</dbReference>
<protein>
    <recommendedName>
        <fullName evidence="2">SUF system FeS cluster assembly SufBD core domain-containing protein</fullName>
    </recommendedName>
</protein>
<keyword evidence="4" id="KW-1185">Reference proteome</keyword>
<organism evidence="3 4">
    <name type="scientific">Granulimonas faecalis</name>
    <dbReference type="NCBI Taxonomy" id="2894155"/>
    <lineage>
        <taxon>Bacteria</taxon>
        <taxon>Bacillati</taxon>
        <taxon>Actinomycetota</taxon>
        <taxon>Coriobacteriia</taxon>
        <taxon>Coriobacteriales</taxon>
        <taxon>Kribbibacteriaceae</taxon>
        <taxon>Granulimonas</taxon>
    </lineage>
</organism>
<dbReference type="AlphaFoldDB" id="A0AAV5B2J5"/>
<reference evidence="3" key="1">
    <citation type="journal article" date="2022" name="Int. J. Syst. Evol. Microbiol.">
        <title>Granulimonas faecalis gen. nov., sp. nov., and Leptogranulimonas caecicola gen. nov., sp. nov., novel lactate-producing Atopobiaceae bacteria isolated from mouse intestines, and an emended description of the family Atopobiaceae.</title>
        <authorList>
            <person name="Morinaga K."/>
            <person name="Kusada H."/>
            <person name="Sakamoto S."/>
            <person name="Murakami T."/>
            <person name="Toyoda A."/>
            <person name="Mori H."/>
            <person name="Meng X.Y."/>
            <person name="Takashino M."/>
            <person name="Murotomi K."/>
            <person name="Tamaki H."/>
        </authorList>
    </citation>
    <scope>NUCLEOTIDE SEQUENCE</scope>
    <source>
        <strain evidence="3">OPF53</strain>
    </source>
</reference>
<sequence>MADEKTVQGTVTLSHVDPAPAQTWNWLAVNETSLEVPVADAVAARLADGTALGDLMDTEVPDDARGIVMGAGTQATAWVDAGATGRTVVRVPDGTDGGTVTVPCLSPDGTLAQTTVVVGADASAEVRVLALGDETGAATTGSALRLVLEPGARCSVALLVAQGAGQRHIDSLGAVLGDGAGLAIDQYVLGSESSATGVAVDLAGDGASVEAALHYIGRAGQVVDASYEVSCRGRRTRADIACTGVLTGDARKALRATIDLVRGCKGAEGSESETVVLAGDSVVNKTLPVILCSEDDVVGNHGATIGSLSPEQLFYLGCRGITETDAADLMVSALVDDAAATLGGEAAEAVCAWASWNLGPEAAENARTAADLAAGEEE</sequence>
<evidence type="ECO:0000313" key="3">
    <source>
        <dbReference type="EMBL" id="GJM55761.1"/>
    </source>
</evidence>
<feature type="domain" description="SUF system FeS cluster assembly SufBD core" evidence="2">
    <location>
        <begin position="110"/>
        <end position="333"/>
    </location>
</feature>
<dbReference type="Proteomes" id="UP001055025">
    <property type="component" value="Unassembled WGS sequence"/>
</dbReference>
<accession>A0AAV5B2J5</accession>
<evidence type="ECO:0000256" key="1">
    <source>
        <dbReference type="ARBA" id="ARBA00043967"/>
    </source>
</evidence>
<comment type="similarity">
    <text evidence="1">Belongs to the iron-sulfur cluster assembly SufBD family.</text>
</comment>
<name>A0AAV5B2J5_9ACTN</name>
<proteinExistence type="inferred from homology"/>
<dbReference type="RefSeq" id="WP_135978753.1">
    <property type="nucleotide sequence ID" value="NZ_BQKC01000001.1"/>
</dbReference>
<gene>
    <name evidence="3" type="ORF">ATOP_14160</name>
</gene>
<dbReference type="SUPFAM" id="SSF101960">
    <property type="entry name" value="Stabilizer of iron transporter SufD"/>
    <property type="match status" value="1"/>
</dbReference>
<dbReference type="GO" id="GO:0016226">
    <property type="term" value="P:iron-sulfur cluster assembly"/>
    <property type="evidence" value="ECO:0007669"/>
    <property type="project" value="InterPro"/>
</dbReference>
<dbReference type="Pfam" id="PF01458">
    <property type="entry name" value="SUFBD_core"/>
    <property type="match status" value="1"/>
</dbReference>